<accession>A0A2D2W2W9</accession>
<protein>
    <submittedName>
        <fullName evidence="1">Uncharacterized protein</fullName>
    </submittedName>
</protein>
<proteinExistence type="predicted"/>
<reference evidence="1 2" key="2">
    <citation type="submission" date="2017-11" db="EMBL/GenBank/DDBJ databases">
        <title>Lysogenic conversion of Stenotrophomonas maltophilia by temperate phage DLP4.</title>
        <authorList>
            <person name="Dennis J."/>
            <person name="Stothard P."/>
        </authorList>
    </citation>
    <scope>NUCLEOTIDE SEQUENCE [LARGE SCALE GENOMIC DNA]</scope>
</reference>
<gene>
    <name evidence="1" type="ORF">DLP05_112</name>
</gene>
<sequence length="80" mass="8844">METMTIANMKNWTVLYYGNKVGEIKAYDAMYAQAKAEVMFAKLGDGPITVEQIVEEEPVAINCSGLILGNDQFDMSLYGV</sequence>
<evidence type="ECO:0000313" key="2">
    <source>
        <dbReference type="Proteomes" id="UP000241675"/>
    </source>
</evidence>
<organism evidence="1 2">
    <name type="scientific">Stenotrophomonas phage vB_SmaS_DLP_5</name>
    <dbReference type="NCBI Taxonomy" id="2044561"/>
    <lineage>
        <taxon>Viruses</taxon>
        <taxon>Duplodnaviria</taxon>
        <taxon>Heunggongvirae</taxon>
        <taxon>Uroviricota</taxon>
        <taxon>Caudoviricetes</taxon>
        <taxon>Delepquintavirus</taxon>
        <taxon>Delepquintavirus DLP5</taxon>
    </lineage>
</organism>
<dbReference type="EMBL" id="MG189906">
    <property type="protein sequence ID" value="ATS92390.1"/>
    <property type="molecule type" value="Genomic_DNA"/>
</dbReference>
<reference evidence="2" key="1">
    <citation type="submission" date="2017-10" db="EMBL/GenBank/DDBJ databases">
        <authorList>
            <person name="Peters D.L."/>
        </authorList>
    </citation>
    <scope>NUCLEOTIDE SEQUENCE [LARGE SCALE GENOMIC DNA]</scope>
</reference>
<keyword evidence="2" id="KW-1185">Reference proteome</keyword>
<dbReference type="Proteomes" id="UP000241675">
    <property type="component" value="Segment"/>
</dbReference>
<name>A0A2D2W2W9_9CAUD</name>
<evidence type="ECO:0000313" key="1">
    <source>
        <dbReference type="EMBL" id="ATS92390.1"/>
    </source>
</evidence>